<dbReference type="Gene3D" id="2.60.120.10">
    <property type="entry name" value="Jelly Rolls"/>
    <property type="match status" value="1"/>
</dbReference>
<dbReference type="Pfam" id="PF00027">
    <property type="entry name" value="cNMP_binding"/>
    <property type="match status" value="1"/>
</dbReference>
<comment type="caution">
    <text evidence="2">The sequence shown here is derived from an EMBL/GenBank/DDBJ whole genome shotgun (WGS) entry which is preliminary data.</text>
</comment>
<dbReference type="RefSeq" id="WP_131562991.1">
    <property type="nucleotide sequence ID" value="NZ_SJSN01000036.1"/>
</dbReference>
<dbReference type="PROSITE" id="PS50042">
    <property type="entry name" value="CNMP_BINDING_3"/>
    <property type="match status" value="1"/>
</dbReference>
<organism evidence="2 3">
    <name type="scientific">Pedobacter frigidisoli</name>
    <dbReference type="NCBI Taxonomy" id="2530455"/>
    <lineage>
        <taxon>Bacteria</taxon>
        <taxon>Pseudomonadati</taxon>
        <taxon>Bacteroidota</taxon>
        <taxon>Sphingobacteriia</taxon>
        <taxon>Sphingobacteriales</taxon>
        <taxon>Sphingobacteriaceae</taxon>
        <taxon>Pedobacter</taxon>
    </lineage>
</organism>
<sequence length="193" mass="22471">MEEIDEKSAFLNLINKVMNLDEIQKEHLLKFVRYEKVSKNTNILKEGDVCRKFYFNLKGSIRLYFSTKAGKIKTRLVLFEDAPFTALLSFITGDPTAEIIEVLEDSCFAVISREDFYGLVNDLPEWSSFYTMMLEKTYIYQNSRLEQLATLSASERYQKIMKESPHFIQRLSNGVLASYLDVSQETLSRLKSR</sequence>
<accession>A0A4R0NCE1</accession>
<name>A0A4R0NCE1_9SPHI</name>
<dbReference type="InterPro" id="IPR000595">
    <property type="entry name" value="cNMP-bd_dom"/>
</dbReference>
<dbReference type="Proteomes" id="UP000291485">
    <property type="component" value="Unassembled WGS sequence"/>
</dbReference>
<dbReference type="EMBL" id="SJSN01000036">
    <property type="protein sequence ID" value="TCC97327.1"/>
    <property type="molecule type" value="Genomic_DNA"/>
</dbReference>
<evidence type="ECO:0000259" key="1">
    <source>
        <dbReference type="PROSITE" id="PS50042"/>
    </source>
</evidence>
<dbReference type="CDD" id="cd00038">
    <property type="entry name" value="CAP_ED"/>
    <property type="match status" value="1"/>
</dbReference>
<protein>
    <submittedName>
        <fullName evidence="2">Crp/Fnr family transcriptional regulator</fullName>
    </submittedName>
</protein>
<dbReference type="SUPFAM" id="SSF51206">
    <property type="entry name" value="cAMP-binding domain-like"/>
    <property type="match status" value="1"/>
</dbReference>
<dbReference type="OrthoDB" id="1092431at2"/>
<proteinExistence type="predicted"/>
<dbReference type="AlphaFoldDB" id="A0A4R0NCE1"/>
<dbReference type="InterPro" id="IPR014710">
    <property type="entry name" value="RmlC-like_jellyroll"/>
</dbReference>
<reference evidence="2 3" key="1">
    <citation type="submission" date="2019-02" db="EMBL/GenBank/DDBJ databases">
        <title>Pedobacter sp. RP-3-11 sp. nov., isolated from Arctic soil.</title>
        <authorList>
            <person name="Dahal R.H."/>
        </authorList>
    </citation>
    <scope>NUCLEOTIDE SEQUENCE [LARGE SCALE GENOMIC DNA]</scope>
    <source>
        <strain evidence="2 3">RP-3-11</strain>
    </source>
</reference>
<dbReference type="InterPro" id="IPR018490">
    <property type="entry name" value="cNMP-bd_dom_sf"/>
</dbReference>
<evidence type="ECO:0000313" key="2">
    <source>
        <dbReference type="EMBL" id="TCC97327.1"/>
    </source>
</evidence>
<feature type="domain" description="Cyclic nucleotide-binding" evidence="1">
    <location>
        <begin position="16"/>
        <end position="120"/>
    </location>
</feature>
<evidence type="ECO:0000313" key="3">
    <source>
        <dbReference type="Proteomes" id="UP000291485"/>
    </source>
</evidence>
<gene>
    <name evidence="2" type="ORF">EZ449_22040</name>
</gene>
<keyword evidence="3" id="KW-1185">Reference proteome</keyword>